<evidence type="ECO:0000313" key="4">
    <source>
        <dbReference type="EMBL" id="KAF0698491.1"/>
    </source>
</evidence>
<evidence type="ECO:0000256" key="2">
    <source>
        <dbReference type="SAM" id="Phobius"/>
    </source>
</evidence>
<accession>A0A485KS53</accession>
<dbReference type="AlphaFoldDB" id="A0A485KS53"/>
<dbReference type="PANTHER" id="PTHR21377:SF18">
    <property type="entry name" value="DUF1279 DOMAIN-CONTAINING PROTEIN"/>
    <property type="match status" value="1"/>
</dbReference>
<dbReference type="Proteomes" id="UP000332933">
    <property type="component" value="Unassembled WGS sequence"/>
</dbReference>
<dbReference type="Pfam" id="PF06916">
    <property type="entry name" value="FAM210A-B_dom"/>
    <property type="match status" value="1"/>
</dbReference>
<keyword evidence="2" id="KW-1133">Transmembrane helix</keyword>
<evidence type="ECO:0000313" key="5">
    <source>
        <dbReference type="EMBL" id="VFT87782.1"/>
    </source>
</evidence>
<dbReference type="InterPro" id="IPR009688">
    <property type="entry name" value="FAM210A/B-like_dom"/>
</dbReference>
<keyword evidence="6" id="KW-1185">Reference proteome</keyword>
<evidence type="ECO:0000259" key="3">
    <source>
        <dbReference type="Pfam" id="PF06916"/>
    </source>
</evidence>
<dbReference type="GO" id="GO:0005739">
    <property type="term" value="C:mitochondrion"/>
    <property type="evidence" value="ECO:0007669"/>
    <property type="project" value="TreeGrafter"/>
</dbReference>
<organism evidence="5 6">
    <name type="scientific">Aphanomyces stellatus</name>
    <dbReference type="NCBI Taxonomy" id="120398"/>
    <lineage>
        <taxon>Eukaryota</taxon>
        <taxon>Sar</taxon>
        <taxon>Stramenopiles</taxon>
        <taxon>Oomycota</taxon>
        <taxon>Saprolegniomycetes</taxon>
        <taxon>Saprolegniales</taxon>
        <taxon>Verrucalvaceae</taxon>
        <taxon>Aphanomyces</taxon>
    </lineage>
</organism>
<keyword evidence="2" id="KW-0472">Membrane</keyword>
<reference evidence="4" key="2">
    <citation type="submission" date="2019-06" db="EMBL/GenBank/DDBJ databases">
        <title>Genomics analysis of Aphanomyces spp. identifies a new class of oomycete effector associated with host adaptation.</title>
        <authorList>
            <person name="Gaulin E."/>
        </authorList>
    </citation>
    <scope>NUCLEOTIDE SEQUENCE</scope>
    <source>
        <strain evidence="4">CBS 578.67</strain>
    </source>
</reference>
<gene>
    <name evidence="5" type="primary">Aste57867_10914</name>
    <name evidence="4" type="ORF">As57867_010874</name>
    <name evidence="5" type="ORF">ASTE57867_10914</name>
</gene>
<evidence type="ECO:0000313" key="6">
    <source>
        <dbReference type="Proteomes" id="UP000332933"/>
    </source>
</evidence>
<feature type="transmembrane region" description="Helical" evidence="2">
    <location>
        <begin position="39"/>
        <end position="58"/>
    </location>
</feature>
<sequence length="298" mass="32502">MAGPRSTHRYLELVASQKEGAVVPRQPVDRTGGTWGGSYVPLVIVVIVSSFLLFAGHLDWRGGNSPSHHHALVAAYRVRTCTLPSTYKSSKTSWLIRASAECRTSASRLHHSTYLPAKVMLSRFRILARPARGPSSQFPSMSVLRMSTSPTPSSSSDEEDESKTLLQSESWTEKGKRFLKVYGTVGVVTHTVLSLASYSLIYVSVSRGLDVGSFLGSWTTSIQAAVAHSSSNTTNVGVETASNAVVSYAIYKLLAPIRWPLTFFLTPVVVRQWNKIRPSTLPPTTTSKKASSTHHRAV</sequence>
<reference evidence="5 6" key="1">
    <citation type="submission" date="2019-03" db="EMBL/GenBank/DDBJ databases">
        <authorList>
            <person name="Gaulin E."/>
            <person name="Dumas B."/>
        </authorList>
    </citation>
    <scope>NUCLEOTIDE SEQUENCE [LARGE SCALE GENOMIC DNA]</scope>
    <source>
        <strain evidence="5">CBS 568.67</strain>
    </source>
</reference>
<name>A0A485KS53_9STRA</name>
<dbReference type="EMBL" id="VJMH01005237">
    <property type="protein sequence ID" value="KAF0698491.1"/>
    <property type="molecule type" value="Genomic_DNA"/>
</dbReference>
<dbReference type="EMBL" id="CAADRA010005258">
    <property type="protein sequence ID" value="VFT87782.1"/>
    <property type="molecule type" value="Genomic_DNA"/>
</dbReference>
<protein>
    <submittedName>
        <fullName evidence="5">Aste57867_10914 protein</fullName>
    </submittedName>
</protein>
<feature type="domain" description="DUF1279" evidence="3">
    <location>
        <begin position="174"/>
        <end position="268"/>
    </location>
</feature>
<dbReference type="PANTHER" id="PTHR21377">
    <property type="entry name" value="PROTEIN FAM210B, MITOCHONDRIAL"/>
    <property type="match status" value="1"/>
</dbReference>
<keyword evidence="2" id="KW-0812">Transmembrane</keyword>
<proteinExistence type="predicted"/>
<feature type="region of interest" description="Disordered" evidence="1">
    <location>
        <begin position="131"/>
        <end position="167"/>
    </location>
</feature>
<dbReference type="InterPro" id="IPR045866">
    <property type="entry name" value="FAM210A/B-like"/>
</dbReference>
<dbReference type="OrthoDB" id="426386at2759"/>
<evidence type="ECO:0000256" key="1">
    <source>
        <dbReference type="SAM" id="MobiDB-lite"/>
    </source>
</evidence>